<feature type="compositionally biased region" description="Low complexity" evidence="1">
    <location>
        <begin position="642"/>
        <end position="654"/>
    </location>
</feature>
<feature type="compositionally biased region" description="Basic and acidic residues" evidence="1">
    <location>
        <begin position="393"/>
        <end position="415"/>
    </location>
</feature>
<feature type="region of interest" description="Disordered" evidence="1">
    <location>
        <begin position="606"/>
        <end position="657"/>
    </location>
</feature>
<proteinExistence type="predicted"/>
<feature type="compositionally biased region" description="Polar residues" evidence="1">
    <location>
        <begin position="90"/>
        <end position="103"/>
    </location>
</feature>
<feature type="region of interest" description="Disordered" evidence="1">
    <location>
        <begin position="260"/>
        <end position="310"/>
    </location>
</feature>
<feature type="compositionally biased region" description="Polar residues" evidence="1">
    <location>
        <begin position="553"/>
        <end position="574"/>
    </location>
</feature>
<feature type="compositionally biased region" description="Basic and acidic residues" evidence="1">
    <location>
        <begin position="260"/>
        <end position="270"/>
    </location>
</feature>
<dbReference type="AlphaFoldDB" id="A0A7S1KPJ9"/>
<protein>
    <submittedName>
        <fullName evidence="2">Uncharacterized protein</fullName>
    </submittedName>
</protein>
<evidence type="ECO:0000313" key="2">
    <source>
        <dbReference type="EMBL" id="CAD9080478.1"/>
    </source>
</evidence>
<sequence>MNTMVFEDLTDPYCQRSSLSGTFLEWKDTEAEQELSHILWRESGGELRDFSDEWQDDFLPRIVGRGLENPVSCLQGRSGSDSEDVAAGERSSSPFRSRQNTPSAAAPTMSHHSNVVESAITSNLDAAAAATETLRKYPRGEAPKEAWFGGYEEETFCVHGTFEELLWADSDVSHEEIAANTDQSSQSLGHPSELGSSATSSDNSPSKTLATLQDAVQKHKKYGFLPLEPESSIRMQVLCLLVDKAWESLYPVLIPLFPESRKRGSGRGRDSSGSGSSGKFTPGGQIIGTVEDSPRESEHSLNSSFNEDDFSTTASHSEIRLINSQAYQTDDLSERFSLNVDNQESAAARAQVAERSFVLMRPEGSGQDQNIAFGLDHAIRIRSYTAKGAGHPRSRDQRGEDHPITSTERFSRTRERGDVDSFVAAASDRRTKRLHSSLLNKSKFQSIYKNHEFFSTSTFSSSTSAGGSDKNQANSSTGSTTLLGSGVVIPPPPQTGASTSVPGSSKGRRPGTKRKKSRGNLPKKFGVTGTSATKSKRKLVSSGSKSRIPLPFSTLTTTNAHSGNISGGSTTTMTHPSFRPALSSRPVSVHGRAPVNDFGLLTGFPAARNPRQQSLHKLPRAKTRSTNLFKDRDRGLSLPTISSNKSSSNNSSYSQQHTGVIGAQMGGRRLMERAQTAISGHKRGAGIVSFHNPWENSR</sequence>
<feature type="region of interest" description="Disordered" evidence="1">
    <location>
        <begin position="178"/>
        <end position="208"/>
    </location>
</feature>
<name>A0A7S1KPJ9_9EUKA</name>
<reference evidence="2" key="1">
    <citation type="submission" date="2021-01" db="EMBL/GenBank/DDBJ databases">
        <authorList>
            <person name="Corre E."/>
            <person name="Pelletier E."/>
            <person name="Niang G."/>
            <person name="Scheremetjew M."/>
            <person name="Finn R."/>
            <person name="Kale V."/>
            <person name="Holt S."/>
            <person name="Cochrane G."/>
            <person name="Meng A."/>
            <person name="Brown T."/>
            <person name="Cohen L."/>
        </authorList>
    </citation>
    <scope>NUCLEOTIDE SEQUENCE</scope>
    <source>
        <strain evidence="2">WS</strain>
    </source>
</reference>
<feature type="compositionally biased region" description="Low complexity" evidence="1">
    <location>
        <begin position="475"/>
        <end position="486"/>
    </location>
</feature>
<feature type="region of interest" description="Disordered" evidence="1">
    <location>
        <begin position="385"/>
        <end position="415"/>
    </location>
</feature>
<dbReference type="EMBL" id="HBGD01004480">
    <property type="protein sequence ID" value="CAD9080478.1"/>
    <property type="molecule type" value="Transcribed_RNA"/>
</dbReference>
<evidence type="ECO:0000256" key="1">
    <source>
        <dbReference type="SAM" id="MobiDB-lite"/>
    </source>
</evidence>
<organism evidence="2">
    <name type="scientific">Percolomonas cosmopolitus</name>
    <dbReference type="NCBI Taxonomy" id="63605"/>
    <lineage>
        <taxon>Eukaryota</taxon>
        <taxon>Discoba</taxon>
        <taxon>Heterolobosea</taxon>
        <taxon>Tetramitia</taxon>
        <taxon>Eutetramitia</taxon>
        <taxon>Percolomonadidae</taxon>
        <taxon>Percolomonas</taxon>
    </lineage>
</organism>
<feature type="compositionally biased region" description="Basic residues" evidence="1">
    <location>
        <begin position="506"/>
        <end position="518"/>
    </location>
</feature>
<feature type="region of interest" description="Disordered" evidence="1">
    <location>
        <begin position="458"/>
        <end position="574"/>
    </location>
</feature>
<accession>A0A7S1KPJ9</accession>
<feature type="region of interest" description="Disordered" evidence="1">
    <location>
        <begin position="73"/>
        <end position="111"/>
    </location>
</feature>
<gene>
    <name evidence="2" type="ORF">PCOS0759_LOCUS3718</name>
</gene>
<feature type="compositionally biased region" description="Polar residues" evidence="1">
    <location>
        <begin position="180"/>
        <end position="208"/>
    </location>
</feature>
<feature type="compositionally biased region" description="Polar residues" evidence="1">
    <location>
        <begin position="465"/>
        <end position="474"/>
    </location>
</feature>
<feature type="compositionally biased region" description="Polar residues" evidence="1">
    <location>
        <begin position="300"/>
        <end position="310"/>
    </location>
</feature>